<comment type="caution">
    <text evidence="2">The sequence shown here is derived from an EMBL/GenBank/DDBJ whole genome shotgun (WGS) entry which is preliminary data.</text>
</comment>
<feature type="chain" id="PRO_5035321912" description="Peptidase M10 metallopeptidase domain-containing protein" evidence="1">
    <location>
        <begin position="25"/>
        <end position="173"/>
    </location>
</feature>
<dbReference type="GO" id="GO:0008237">
    <property type="term" value="F:metallopeptidase activity"/>
    <property type="evidence" value="ECO:0007669"/>
    <property type="project" value="InterPro"/>
</dbReference>
<evidence type="ECO:0000313" key="3">
    <source>
        <dbReference type="Proteomes" id="UP000660339"/>
    </source>
</evidence>
<dbReference type="RefSeq" id="WP_166380371.1">
    <property type="nucleotide sequence ID" value="NZ_BAAATT010000011.1"/>
</dbReference>
<evidence type="ECO:0000256" key="1">
    <source>
        <dbReference type="SAM" id="SignalP"/>
    </source>
</evidence>
<dbReference type="EMBL" id="BONJ01000001">
    <property type="protein sequence ID" value="GIG12070.1"/>
    <property type="molecule type" value="Genomic_DNA"/>
</dbReference>
<evidence type="ECO:0008006" key="4">
    <source>
        <dbReference type="Google" id="ProtNLM"/>
    </source>
</evidence>
<proteinExistence type="predicted"/>
<reference evidence="2" key="1">
    <citation type="submission" date="2021-01" db="EMBL/GenBank/DDBJ databases">
        <title>Whole genome shotgun sequence of Catellatospora methionotrophica NBRC 14553.</title>
        <authorList>
            <person name="Komaki H."/>
            <person name="Tamura T."/>
        </authorList>
    </citation>
    <scope>NUCLEOTIDE SEQUENCE</scope>
    <source>
        <strain evidence="2">NBRC 14553</strain>
    </source>
</reference>
<name>A0A8J3LCD2_9ACTN</name>
<keyword evidence="1" id="KW-0732">Signal</keyword>
<feature type="signal peptide" evidence="1">
    <location>
        <begin position="1"/>
        <end position="24"/>
    </location>
</feature>
<accession>A0A8J3LCD2</accession>
<dbReference type="AlphaFoldDB" id="A0A8J3LCD2"/>
<dbReference type="SUPFAM" id="SSF55486">
    <property type="entry name" value="Metalloproteases ('zincins'), catalytic domain"/>
    <property type="match status" value="1"/>
</dbReference>
<dbReference type="InterPro" id="IPR024079">
    <property type="entry name" value="MetalloPept_cat_dom_sf"/>
</dbReference>
<organism evidence="2 3">
    <name type="scientific">Catellatospora methionotrophica</name>
    <dbReference type="NCBI Taxonomy" id="121620"/>
    <lineage>
        <taxon>Bacteria</taxon>
        <taxon>Bacillati</taxon>
        <taxon>Actinomycetota</taxon>
        <taxon>Actinomycetes</taxon>
        <taxon>Micromonosporales</taxon>
        <taxon>Micromonosporaceae</taxon>
        <taxon>Catellatospora</taxon>
    </lineage>
</organism>
<keyword evidence="3" id="KW-1185">Reference proteome</keyword>
<evidence type="ECO:0000313" key="2">
    <source>
        <dbReference type="EMBL" id="GIG12070.1"/>
    </source>
</evidence>
<dbReference type="Proteomes" id="UP000660339">
    <property type="component" value="Unassembled WGS sequence"/>
</dbReference>
<gene>
    <name evidence="2" type="ORF">Cme02nite_04020</name>
</gene>
<protein>
    <recommendedName>
        <fullName evidence="4">Peptidase M10 metallopeptidase domain-containing protein</fullName>
    </recommendedName>
</protein>
<sequence length="173" mass="18601">MRRTIIAAATVILAIAVTATPAAAGHGNKANAGPPDNAQQDVQVNSLTSAGSAAASFGRAQLDRTDITMSTGGSDLHVYDASYSGSWYGQTSCTDRNWLNGKCDHMDIKFNTRLMNGKSTSYWQSLGCHEFGHSGGLGHRYKSTDSNNNSCMRDEIWPRYLDTHDIDAVNAVV</sequence>
<dbReference type="Gene3D" id="3.40.390.10">
    <property type="entry name" value="Collagenase (Catalytic Domain)"/>
    <property type="match status" value="1"/>
</dbReference>